<proteinExistence type="predicted"/>
<evidence type="ECO:0000259" key="1">
    <source>
        <dbReference type="Pfam" id="PF00535"/>
    </source>
</evidence>
<organism evidence="2 3">
    <name type="scientific">Flavobacterium suzhouense</name>
    <dbReference type="NCBI Taxonomy" id="1529638"/>
    <lineage>
        <taxon>Bacteria</taxon>
        <taxon>Pseudomonadati</taxon>
        <taxon>Bacteroidota</taxon>
        <taxon>Flavobacteriia</taxon>
        <taxon>Flavobacteriales</taxon>
        <taxon>Flavobacteriaceae</taxon>
        <taxon>Flavobacterium</taxon>
    </lineage>
</organism>
<protein>
    <submittedName>
        <fullName evidence="2">Glycosyltransferase family 2 protein</fullName>
    </submittedName>
</protein>
<accession>A0ABW5NQT4</accession>
<dbReference type="RefSeq" id="WP_379819972.1">
    <property type="nucleotide sequence ID" value="NZ_JBHUMD010000006.1"/>
</dbReference>
<gene>
    <name evidence="2" type="ORF">ACFSR3_04920</name>
</gene>
<evidence type="ECO:0000313" key="3">
    <source>
        <dbReference type="Proteomes" id="UP001597480"/>
    </source>
</evidence>
<dbReference type="Gene3D" id="3.90.550.10">
    <property type="entry name" value="Spore Coat Polysaccharide Biosynthesis Protein SpsA, Chain A"/>
    <property type="match status" value="1"/>
</dbReference>
<dbReference type="EMBL" id="JBHUMD010000006">
    <property type="protein sequence ID" value="MFD2601389.1"/>
    <property type="molecule type" value="Genomic_DNA"/>
</dbReference>
<dbReference type="Pfam" id="PF00535">
    <property type="entry name" value="Glycos_transf_2"/>
    <property type="match status" value="1"/>
</dbReference>
<comment type="caution">
    <text evidence="2">The sequence shown here is derived from an EMBL/GenBank/DDBJ whole genome shotgun (WGS) entry which is preliminary data.</text>
</comment>
<dbReference type="InterPro" id="IPR001173">
    <property type="entry name" value="Glyco_trans_2-like"/>
</dbReference>
<feature type="domain" description="Glycosyltransferase 2-like" evidence="1">
    <location>
        <begin position="3"/>
        <end position="133"/>
    </location>
</feature>
<keyword evidence="3" id="KW-1185">Reference proteome</keyword>
<dbReference type="Proteomes" id="UP001597480">
    <property type="component" value="Unassembled WGS sequence"/>
</dbReference>
<reference evidence="3" key="1">
    <citation type="journal article" date="2019" name="Int. J. Syst. Evol. Microbiol.">
        <title>The Global Catalogue of Microorganisms (GCM) 10K type strain sequencing project: providing services to taxonomists for standard genome sequencing and annotation.</title>
        <authorList>
            <consortium name="The Broad Institute Genomics Platform"/>
            <consortium name="The Broad Institute Genome Sequencing Center for Infectious Disease"/>
            <person name="Wu L."/>
            <person name="Ma J."/>
        </authorList>
    </citation>
    <scope>NUCLEOTIDE SEQUENCE [LARGE SCALE GENOMIC DNA]</scope>
    <source>
        <strain evidence="3">KCTC 42107</strain>
    </source>
</reference>
<sequence length="289" mass="33549">MLSILIPTYNYNVNALVKDLHDMAVLENIAFEIIVLDDASANVFSSETTLENVTYLRNEKNLGRTLTRKKLAETAVYENILFLDADVIPVSNDFIAKHVLEMKKDFQVVLGGYAYEKTKPERKNILRYKYGKEREERSASIRNLNPYGFIFSGNILIKKRIFLENNYSDALNLYGMDIFFAYKLYTNNVKVNHIDNPIYHLGLEANEVFFKKCLESVISRKQFLENEEGIEKVNGLLRHYKKLKKYRLTGLVSIGFKITGPFLKKMIFKKDPSLFCLDIYRLGYICAIK</sequence>
<evidence type="ECO:0000313" key="2">
    <source>
        <dbReference type="EMBL" id="MFD2601389.1"/>
    </source>
</evidence>
<dbReference type="SUPFAM" id="SSF53448">
    <property type="entry name" value="Nucleotide-diphospho-sugar transferases"/>
    <property type="match status" value="1"/>
</dbReference>
<name>A0ABW5NQT4_9FLAO</name>
<dbReference type="CDD" id="cd00761">
    <property type="entry name" value="Glyco_tranf_GTA_type"/>
    <property type="match status" value="1"/>
</dbReference>
<dbReference type="InterPro" id="IPR029044">
    <property type="entry name" value="Nucleotide-diphossugar_trans"/>
</dbReference>